<dbReference type="Proteomes" id="UP000683360">
    <property type="component" value="Unassembled WGS sequence"/>
</dbReference>
<accession>A0A8S3TF60</accession>
<comment type="similarity">
    <text evidence="3">Belongs to the metallophosphoesterase superfamily. Purple acid phosphatase family.</text>
</comment>
<organism evidence="6 7">
    <name type="scientific">Mytilus edulis</name>
    <name type="common">Blue mussel</name>
    <dbReference type="NCBI Taxonomy" id="6550"/>
    <lineage>
        <taxon>Eukaryota</taxon>
        <taxon>Metazoa</taxon>
        <taxon>Spiralia</taxon>
        <taxon>Lophotrochozoa</taxon>
        <taxon>Mollusca</taxon>
        <taxon>Bivalvia</taxon>
        <taxon>Autobranchia</taxon>
        <taxon>Pteriomorphia</taxon>
        <taxon>Mytilida</taxon>
        <taxon>Mytiloidea</taxon>
        <taxon>Mytilidae</taxon>
        <taxon>Mytilinae</taxon>
        <taxon>Mytilus</taxon>
    </lineage>
</organism>
<dbReference type="GO" id="GO:0046872">
    <property type="term" value="F:metal ion binding"/>
    <property type="evidence" value="ECO:0007669"/>
    <property type="project" value="InterPro"/>
</dbReference>
<dbReference type="CDD" id="cd00839">
    <property type="entry name" value="MPP_PAPs"/>
    <property type="match status" value="1"/>
</dbReference>
<keyword evidence="2" id="KW-0325">Glycoprotein</keyword>
<dbReference type="OrthoDB" id="45007at2759"/>
<dbReference type="Pfam" id="PF16656">
    <property type="entry name" value="Pur_ac_phosph_N"/>
    <property type="match status" value="1"/>
</dbReference>
<proteinExistence type="inferred from homology"/>
<dbReference type="AlphaFoldDB" id="A0A8S3TF60"/>
<feature type="domain" description="Purple acid phosphatase N-terminal" evidence="5">
    <location>
        <begin position="1"/>
        <end position="76"/>
    </location>
</feature>
<dbReference type="Gene3D" id="2.60.40.380">
    <property type="entry name" value="Purple acid phosphatase-like, N-terminal"/>
    <property type="match status" value="1"/>
</dbReference>
<keyword evidence="7" id="KW-1185">Reference proteome</keyword>
<feature type="domain" description="Calcineurin-like phosphoesterase" evidence="4">
    <location>
        <begin position="88"/>
        <end position="285"/>
    </location>
</feature>
<dbReference type="PANTHER" id="PTHR45867">
    <property type="entry name" value="PURPLE ACID PHOSPHATASE"/>
    <property type="match status" value="1"/>
</dbReference>
<keyword evidence="3" id="KW-0378">Hydrolase</keyword>
<dbReference type="SUPFAM" id="SSF56300">
    <property type="entry name" value="Metallo-dependent phosphatases"/>
    <property type="match status" value="1"/>
</dbReference>
<evidence type="ECO:0000313" key="6">
    <source>
        <dbReference type="EMBL" id="CAG2228938.1"/>
    </source>
</evidence>
<dbReference type="SUPFAM" id="SSF49363">
    <property type="entry name" value="Purple acid phosphatase, N-terminal domain"/>
    <property type="match status" value="1"/>
</dbReference>
<dbReference type="Pfam" id="PF00149">
    <property type="entry name" value="Metallophos"/>
    <property type="match status" value="1"/>
</dbReference>
<dbReference type="InterPro" id="IPR008963">
    <property type="entry name" value="Purple_acid_Pase-like_N"/>
</dbReference>
<comment type="caution">
    <text evidence="6">The sequence shown here is derived from an EMBL/GenBank/DDBJ whole genome shotgun (WGS) entry which is preliminary data.</text>
</comment>
<reference evidence="6" key="1">
    <citation type="submission" date="2021-03" db="EMBL/GenBank/DDBJ databases">
        <authorList>
            <person name="Bekaert M."/>
        </authorList>
    </citation>
    <scope>NUCLEOTIDE SEQUENCE</scope>
</reference>
<dbReference type="PANTHER" id="PTHR45867:SF3">
    <property type="entry name" value="ACID PHOSPHATASE TYPE 7"/>
    <property type="match status" value="1"/>
</dbReference>
<dbReference type="EC" id="3.1.3.2" evidence="3"/>
<keyword evidence="1" id="KW-0732">Signal</keyword>
<dbReference type="InterPro" id="IPR004843">
    <property type="entry name" value="Calcineurin-like_PHP"/>
</dbReference>
<gene>
    <name evidence="6" type="ORF">MEDL_41878</name>
</gene>
<name>A0A8S3TF60_MYTED</name>
<dbReference type="Gene3D" id="3.60.21.10">
    <property type="match status" value="1"/>
</dbReference>
<evidence type="ECO:0000256" key="2">
    <source>
        <dbReference type="ARBA" id="ARBA00023180"/>
    </source>
</evidence>
<dbReference type="GO" id="GO:0003993">
    <property type="term" value="F:acid phosphatase activity"/>
    <property type="evidence" value="ECO:0007669"/>
    <property type="project" value="UniProtKB-EC"/>
</dbReference>
<dbReference type="EMBL" id="CAJPWZ010002011">
    <property type="protein sequence ID" value="CAG2228938.1"/>
    <property type="molecule type" value="Genomic_DNA"/>
</dbReference>
<dbReference type="InterPro" id="IPR041792">
    <property type="entry name" value="MPP_PAP"/>
</dbReference>
<evidence type="ECO:0000259" key="4">
    <source>
        <dbReference type="Pfam" id="PF00149"/>
    </source>
</evidence>
<protein>
    <recommendedName>
        <fullName evidence="3">Purple acid phosphatase</fullName>
        <ecNumber evidence="3">3.1.3.2</ecNumber>
    </recommendedName>
</protein>
<evidence type="ECO:0000256" key="3">
    <source>
        <dbReference type="RuleBase" id="RU361203"/>
    </source>
</evidence>
<evidence type="ECO:0000256" key="1">
    <source>
        <dbReference type="ARBA" id="ARBA00022729"/>
    </source>
</evidence>
<comment type="catalytic activity">
    <reaction evidence="3">
        <text>a phosphate monoester + H2O = an alcohol + phosphate</text>
        <dbReference type="Rhea" id="RHEA:15017"/>
        <dbReference type="ChEBI" id="CHEBI:15377"/>
        <dbReference type="ChEBI" id="CHEBI:30879"/>
        <dbReference type="ChEBI" id="CHEBI:43474"/>
        <dbReference type="ChEBI" id="CHEBI:67140"/>
        <dbReference type="EC" id="3.1.3.2"/>
    </reaction>
</comment>
<evidence type="ECO:0000259" key="5">
    <source>
        <dbReference type="Pfam" id="PF16656"/>
    </source>
</evidence>
<dbReference type="InterPro" id="IPR015914">
    <property type="entry name" value="PAPs_N"/>
</dbReference>
<evidence type="ECO:0000313" key="7">
    <source>
        <dbReference type="Proteomes" id="UP000683360"/>
    </source>
</evidence>
<sequence>MLVTWSTMNVTQNATCLYGIQTTNMIAKGYTRKFVDGGPQQHTQFIHRVTLINLKPGTRYVYSCGNGVLMSEQLTFVSMKDGSDWSPRIALFGDLGFVNPQSVPRLINETKKGMYDAIFHQNGHIGDEFLNLVQPIAGQVPYMTCPGNHENAYNFSNYKNRFTMPGDEDMDKMFYSFNIGPAHIISISTEYYFYLYYGILQVPKQYEWLENDLKEAAKPENRAKRPWIITMGHRPMYCSNNDNDDCTHHESLIRVGVPYLHFFGLEKLFHQYGVDVMVWAHEHSYERLWPVYDRKVSYEE</sequence>
<dbReference type="InterPro" id="IPR029052">
    <property type="entry name" value="Metallo-depent_PP-like"/>
</dbReference>